<evidence type="ECO:0000256" key="1">
    <source>
        <dbReference type="ARBA" id="ARBA00022714"/>
    </source>
</evidence>
<keyword evidence="2" id="KW-0479">Metal-binding</keyword>
<evidence type="ECO:0000259" key="8">
    <source>
        <dbReference type="PROSITE" id="PS51296"/>
    </source>
</evidence>
<dbReference type="PANTHER" id="PTHR13847">
    <property type="entry name" value="SARCOSINE DEHYDROGENASE-RELATED"/>
    <property type="match status" value="1"/>
</dbReference>
<feature type="transmembrane region" description="Helical" evidence="7">
    <location>
        <begin position="372"/>
        <end position="393"/>
    </location>
</feature>
<keyword evidence="4" id="KW-0408">Iron</keyword>
<dbReference type="InterPro" id="IPR006076">
    <property type="entry name" value="FAD-dep_OxRdtase"/>
</dbReference>
<dbReference type="Gene3D" id="3.30.9.10">
    <property type="entry name" value="D-Amino Acid Oxidase, subunit A, domain 2"/>
    <property type="match status" value="1"/>
</dbReference>
<dbReference type="GO" id="GO:0046872">
    <property type="term" value="F:metal ion binding"/>
    <property type="evidence" value="ECO:0007669"/>
    <property type="project" value="UniProtKB-KW"/>
</dbReference>
<dbReference type="SUPFAM" id="SSF50022">
    <property type="entry name" value="ISP domain"/>
    <property type="match status" value="1"/>
</dbReference>
<comment type="caution">
    <text evidence="9">The sequence shown here is derived from an EMBL/GenBank/DDBJ whole genome shotgun (WGS) entry which is preliminary data.</text>
</comment>
<keyword evidence="1" id="KW-0001">2Fe-2S</keyword>
<evidence type="ECO:0000256" key="7">
    <source>
        <dbReference type="SAM" id="Phobius"/>
    </source>
</evidence>
<keyword evidence="6" id="KW-1015">Disulfide bond</keyword>
<gene>
    <name evidence="9" type="ORF">METHB2_350013</name>
</gene>
<dbReference type="GO" id="GO:0051537">
    <property type="term" value="F:2 iron, 2 sulfur cluster binding"/>
    <property type="evidence" value="ECO:0007669"/>
    <property type="project" value="UniProtKB-KW"/>
</dbReference>
<proteinExistence type="predicted"/>
<dbReference type="Pfam" id="PF00355">
    <property type="entry name" value="Rieske"/>
    <property type="match status" value="1"/>
</dbReference>
<dbReference type="InterPro" id="IPR005805">
    <property type="entry name" value="Rieske_Fe-S_prot_C"/>
</dbReference>
<dbReference type="Gene3D" id="2.102.10.10">
    <property type="entry name" value="Rieske [2Fe-2S] iron-sulphur domain"/>
    <property type="match status" value="1"/>
</dbReference>
<keyword evidence="7" id="KW-0472">Membrane</keyword>
<dbReference type="InterPro" id="IPR036922">
    <property type="entry name" value="Rieske_2Fe-2S_sf"/>
</dbReference>
<dbReference type="Pfam" id="PF01266">
    <property type="entry name" value="DAO"/>
    <property type="match status" value="1"/>
</dbReference>
<evidence type="ECO:0000256" key="6">
    <source>
        <dbReference type="ARBA" id="ARBA00023157"/>
    </source>
</evidence>
<accession>A0A8S0WJ87</accession>
<evidence type="ECO:0000313" key="9">
    <source>
        <dbReference type="EMBL" id="CAA9891134.1"/>
    </source>
</evidence>
<dbReference type="InterPro" id="IPR017941">
    <property type="entry name" value="Rieske_2Fe-2S"/>
</dbReference>
<dbReference type="GO" id="GO:0005737">
    <property type="term" value="C:cytoplasm"/>
    <property type="evidence" value="ECO:0007669"/>
    <property type="project" value="TreeGrafter"/>
</dbReference>
<dbReference type="InterPro" id="IPR036188">
    <property type="entry name" value="FAD/NAD-bd_sf"/>
</dbReference>
<dbReference type="PROSITE" id="PS51296">
    <property type="entry name" value="RIESKE"/>
    <property type="match status" value="1"/>
</dbReference>
<dbReference type="InterPro" id="IPR038010">
    <property type="entry name" value="YhfW_C"/>
</dbReference>
<protein>
    <submittedName>
        <fullName evidence="9">Rieske 2Fe-2S iron-sulfur protein YhfW (Modular protein)</fullName>
        <ecNumber evidence="9">1.-.-.-</ecNumber>
    </submittedName>
</protein>
<reference evidence="9 10" key="1">
    <citation type="submission" date="2020-02" db="EMBL/GenBank/DDBJ databases">
        <authorList>
            <person name="Hogendoorn C."/>
        </authorList>
    </citation>
    <scope>NUCLEOTIDE SEQUENCE [LARGE SCALE GENOMIC DNA]</scope>
    <source>
        <strain evidence="9">METHB21</strain>
    </source>
</reference>
<dbReference type="Pfam" id="PF14325">
    <property type="entry name" value="DUF4383"/>
    <property type="match status" value="1"/>
</dbReference>
<dbReference type="Gene3D" id="3.50.50.60">
    <property type="entry name" value="FAD/NAD(P)-binding domain"/>
    <property type="match status" value="1"/>
</dbReference>
<feature type="transmembrane region" description="Helical" evidence="7">
    <location>
        <begin position="610"/>
        <end position="627"/>
    </location>
</feature>
<keyword evidence="10" id="KW-1185">Reference proteome</keyword>
<dbReference type="AlphaFoldDB" id="A0A8S0WJ87"/>
<feature type="transmembrane region" description="Helical" evidence="7">
    <location>
        <begin position="536"/>
        <end position="557"/>
    </location>
</feature>
<keyword evidence="7" id="KW-0812">Transmembrane</keyword>
<dbReference type="FunFam" id="2.102.10.10:FF:000014">
    <property type="entry name" value="Oxidoreductase, FAD dependent"/>
    <property type="match status" value="1"/>
</dbReference>
<keyword evidence="3 9" id="KW-0560">Oxidoreductase</keyword>
<dbReference type="SUPFAM" id="SSF51905">
    <property type="entry name" value="FAD/NAD(P)-binding domain"/>
    <property type="match status" value="1"/>
</dbReference>
<evidence type="ECO:0000256" key="5">
    <source>
        <dbReference type="ARBA" id="ARBA00023014"/>
    </source>
</evidence>
<feature type="domain" description="Rieske" evidence="8">
    <location>
        <begin position="437"/>
        <end position="520"/>
    </location>
</feature>
<evidence type="ECO:0000256" key="4">
    <source>
        <dbReference type="ARBA" id="ARBA00023004"/>
    </source>
</evidence>
<dbReference type="GO" id="GO:0016020">
    <property type="term" value="C:membrane"/>
    <property type="evidence" value="ECO:0007669"/>
    <property type="project" value="InterPro"/>
</dbReference>
<dbReference type="Proteomes" id="UP000494216">
    <property type="component" value="Unassembled WGS sequence"/>
</dbReference>
<evidence type="ECO:0000256" key="3">
    <source>
        <dbReference type="ARBA" id="ARBA00023002"/>
    </source>
</evidence>
<dbReference type="PRINTS" id="PR00162">
    <property type="entry name" value="RIESKE"/>
</dbReference>
<dbReference type="EC" id="1.-.-.-" evidence="9"/>
<dbReference type="GO" id="GO:0016491">
    <property type="term" value="F:oxidoreductase activity"/>
    <property type="evidence" value="ECO:0007669"/>
    <property type="project" value="UniProtKB-KW"/>
</dbReference>
<keyword evidence="7" id="KW-1133">Transmembrane helix</keyword>
<name>A0A8S0WJ87_9GAMM</name>
<sequence length="673" mass="73547">MGSYHTNQEGGPDIPEIIMSNNYHSLPGKPTSLWLDTTPETDFPSLENNLAVDVAIIGGGLAGLTAATLLKAQGKTVAVIEAVRIVHGVTGYTTAKITSLHTLIYDHLIRHFGEEKARAYGEANQAAIEKIARIVHEKQIDCDFIRTEAYTYTESWSQVEQIRAEVNSALQLGLPASFTDNPPLPFPVKGAVRFDNQAQFHPRKYLLALAQDIPGNGSYIFENTRVVDLSEEESCRVTTELGAILAQDVVIASHFPFNDKTLYASRLHPFRSYVLGVRIEDPVPRGMFISPDPAYSLRSHPLENGEWLLLVGGEKHTAGQGGDTVARYQRLEQWARAHFAVKSVDYRWSTQDNRTVDHLPYIGRSTPLSQHIYVATGFGGWGMTNSTVAGMLLSDLILRKTNPWTEVYDPNRLNLESVPEFVKQTADIVSHFVSDRLPEEDANSIAPGEGKVVKTAEGNIALYKSEDGTITTLSPICTHMGCVVHWNPAEKSWDCPCHGSRFAADGKVIHGPAITHLEELLEVNTMLNTNSLVSKVALIFGVMYIIAGLAGFIPALVQAPDPTPTLNVNMGYGKLLGLFPVNVLHNLVHLVIGIWGIIAWRSSVSAAVQFARSVAIFYGLLAILGLIPATDTTFGLIPIYGHDIWLHAVSAAILAYFGFKAPEGAETTVGSHT</sequence>
<dbReference type="CDD" id="cd03477">
    <property type="entry name" value="Rieske_YhfW_C"/>
    <property type="match status" value="1"/>
</dbReference>
<keyword evidence="5" id="KW-0411">Iron-sulfur</keyword>
<dbReference type="PANTHER" id="PTHR13847:SF274">
    <property type="entry name" value="RIESKE 2FE-2S IRON-SULFUR PROTEIN YHFW-RELATED"/>
    <property type="match status" value="1"/>
</dbReference>
<evidence type="ECO:0000256" key="2">
    <source>
        <dbReference type="ARBA" id="ARBA00022723"/>
    </source>
</evidence>
<organism evidence="9 10">
    <name type="scientific">Candidatus Methylobacter favarea</name>
    <dbReference type="NCBI Taxonomy" id="2707345"/>
    <lineage>
        <taxon>Bacteria</taxon>
        <taxon>Pseudomonadati</taxon>
        <taxon>Pseudomonadota</taxon>
        <taxon>Gammaproteobacteria</taxon>
        <taxon>Methylococcales</taxon>
        <taxon>Methylococcaceae</taxon>
        <taxon>Methylobacter</taxon>
    </lineage>
</organism>
<feature type="transmembrane region" description="Helical" evidence="7">
    <location>
        <begin position="577"/>
        <end position="598"/>
    </location>
</feature>
<dbReference type="EMBL" id="CADCXN010000064">
    <property type="protein sequence ID" value="CAA9891134.1"/>
    <property type="molecule type" value="Genomic_DNA"/>
</dbReference>
<evidence type="ECO:0000313" key="10">
    <source>
        <dbReference type="Proteomes" id="UP000494216"/>
    </source>
</evidence>